<gene>
    <name evidence="1" type="ORF">F5147DRAFT_743745</name>
</gene>
<accession>A0A9P7FF76</accession>
<dbReference type="RefSeq" id="XP_041297016.1">
    <property type="nucleotide sequence ID" value="XM_041439624.1"/>
</dbReference>
<reference evidence="1" key="1">
    <citation type="journal article" date="2020" name="New Phytol.">
        <title>Comparative genomics reveals dynamic genome evolution in host specialist ectomycorrhizal fungi.</title>
        <authorList>
            <person name="Lofgren L.A."/>
            <person name="Nguyen N.H."/>
            <person name="Vilgalys R."/>
            <person name="Ruytinx J."/>
            <person name="Liao H.L."/>
            <person name="Branco S."/>
            <person name="Kuo A."/>
            <person name="LaButti K."/>
            <person name="Lipzen A."/>
            <person name="Andreopoulos W."/>
            <person name="Pangilinan J."/>
            <person name="Riley R."/>
            <person name="Hundley H."/>
            <person name="Na H."/>
            <person name="Barry K."/>
            <person name="Grigoriev I.V."/>
            <person name="Stajich J.E."/>
            <person name="Kennedy P.G."/>
        </authorList>
    </citation>
    <scope>NUCLEOTIDE SEQUENCE</scope>
    <source>
        <strain evidence="1">FC423</strain>
    </source>
</reference>
<dbReference type="InterPro" id="IPR040521">
    <property type="entry name" value="KDZ"/>
</dbReference>
<dbReference type="OrthoDB" id="2505969at2759"/>
<evidence type="ECO:0000313" key="1">
    <source>
        <dbReference type="EMBL" id="KAG2115299.1"/>
    </source>
</evidence>
<dbReference type="PANTHER" id="PTHR33096">
    <property type="entry name" value="CXC2 DOMAIN-CONTAINING PROTEIN"/>
    <property type="match status" value="1"/>
</dbReference>
<proteinExistence type="predicted"/>
<dbReference type="Proteomes" id="UP000823399">
    <property type="component" value="Unassembled WGS sequence"/>
</dbReference>
<comment type="caution">
    <text evidence="1">The sequence shown here is derived from an EMBL/GenBank/DDBJ whole genome shotgun (WGS) entry which is preliminary data.</text>
</comment>
<sequence length="924" mass="104053">MPPARNSRLLQGSHPRCYRRHSRLRTNSADEQGTRPILQVRELTLALGLSTESQTILADMQHEPVDSVAAGVDDTMSAVDDDFQWETVPDDLKDNETFMFTVRDLIGSQWHVYKDKRGWRQHLICLHANWTPMVDTLTSGYLKWKYSPFPEESEPCPYDFLINVINIYTLVTTANICCAPTVESAAKALVLNGYLGATPHSPTITISLSTLELYRHLHLCKPSLSVKAFAKVICDIYHVCFIEILISIVSDIELCTALADTFDIYLTIHRNIDIQVSKALGCDTKDWRVLNACPPCTYELKDEPELIYCCMIVFDGNNLLSHMALLGHCEVSDTRKFQSNYYLESDYIEVYASPSHIQSSDDENLNLTVEDPAASNMSQLMSSCTDNWKAAAADAKNKSWGIFEEMGIFASACHHGLILWIADMICSGELFKYPLAIVSQALETLAPHLLIGYDVGCKLAITIASSALAQKFKDAECRMCLHVPDQNHPNIIKGMGIKDLATMECIFSSSNQLAAVTRYASAFNRCVHIDSFFKQWDEDKYLNLGNMLYRNYVQACQIIDEQGVAVWEAKVLLGISDDDIKTLSLEQSHYLATAGHEVEWSVHAVAYVELLQKLREARAAAENASALFLNATPVNYEFVASSTTGTSYSTNLSKTRKLEMQRRHTNECYDLILQDQYLTTLKYMSQREYHRALDNLQRLVVLRYHMRTHIAKSLQARYKAIQNAVKSYNAAALSLDPPAPTLDWSKVSHYNFLEEFILLCETHQDIHTKHWAEPAVREVMKQSLHIKHAHEEMHHCNVESQRLHTAIVDKERHFAQVISKAKIAGDPLCGALEEFCQCQLHINAHVLAHLQDLYSLDRFIGSSTPGVSKNTSDDIQTSINLQPLVNLEHESAEADENNDCEGLKEDDAIAGEVGGLLNYISELP</sequence>
<dbReference type="AlphaFoldDB" id="A0A9P7FF76"/>
<keyword evidence="2" id="KW-1185">Reference proteome</keyword>
<dbReference type="GeneID" id="64701883"/>
<dbReference type="Pfam" id="PF18758">
    <property type="entry name" value="KDZ"/>
    <property type="match status" value="1"/>
</dbReference>
<evidence type="ECO:0008006" key="3">
    <source>
        <dbReference type="Google" id="ProtNLM"/>
    </source>
</evidence>
<dbReference type="EMBL" id="JABBWM010000008">
    <property type="protein sequence ID" value="KAG2115299.1"/>
    <property type="molecule type" value="Genomic_DNA"/>
</dbReference>
<dbReference type="PANTHER" id="PTHR33096:SF1">
    <property type="entry name" value="CXC1-LIKE CYSTEINE CLUSTER ASSOCIATED WITH KDZ TRANSPOSASES DOMAIN-CONTAINING PROTEIN"/>
    <property type="match status" value="1"/>
</dbReference>
<evidence type="ECO:0000313" key="2">
    <source>
        <dbReference type="Proteomes" id="UP000823399"/>
    </source>
</evidence>
<protein>
    <recommendedName>
        <fullName evidence="3">CxC1-like cysteine cluster associated with KDZ transposases domain-containing protein</fullName>
    </recommendedName>
</protein>
<organism evidence="1 2">
    <name type="scientific">Suillus discolor</name>
    <dbReference type="NCBI Taxonomy" id="1912936"/>
    <lineage>
        <taxon>Eukaryota</taxon>
        <taxon>Fungi</taxon>
        <taxon>Dikarya</taxon>
        <taxon>Basidiomycota</taxon>
        <taxon>Agaricomycotina</taxon>
        <taxon>Agaricomycetes</taxon>
        <taxon>Agaricomycetidae</taxon>
        <taxon>Boletales</taxon>
        <taxon>Suillineae</taxon>
        <taxon>Suillaceae</taxon>
        <taxon>Suillus</taxon>
    </lineage>
</organism>
<name>A0A9P7FF76_9AGAM</name>